<dbReference type="PANTHER" id="PTHR36509">
    <property type="entry name" value="BLL3101 PROTEIN"/>
    <property type="match status" value="1"/>
</dbReference>
<comment type="caution">
    <text evidence="2">The sequence shown here is derived from an EMBL/GenBank/DDBJ whole genome shotgun (WGS) entry which is preliminary data.</text>
</comment>
<dbReference type="SUPFAM" id="SSF160935">
    <property type="entry name" value="VPA0735-like"/>
    <property type="match status" value="1"/>
</dbReference>
<dbReference type="InterPro" id="IPR037049">
    <property type="entry name" value="DUF1214_C_sf"/>
</dbReference>
<protein>
    <submittedName>
        <fullName evidence="2">Protein containing DUF1214</fullName>
    </submittedName>
</protein>
<organism evidence="2">
    <name type="scientific">mine drainage metagenome</name>
    <dbReference type="NCBI Taxonomy" id="410659"/>
    <lineage>
        <taxon>unclassified sequences</taxon>
        <taxon>metagenomes</taxon>
        <taxon>ecological metagenomes</taxon>
    </lineage>
</organism>
<dbReference type="InterPro" id="IPR010621">
    <property type="entry name" value="DUF1214"/>
</dbReference>
<proteinExistence type="predicted"/>
<dbReference type="PANTHER" id="PTHR36509:SF2">
    <property type="entry name" value="BLL3101 PROTEIN"/>
    <property type="match status" value="1"/>
</dbReference>
<dbReference type="EMBL" id="AUZX01015276">
    <property type="protein sequence ID" value="EQD29475.1"/>
    <property type="molecule type" value="Genomic_DNA"/>
</dbReference>
<feature type="domain" description="DUF1214" evidence="1">
    <location>
        <begin position="2"/>
        <end position="101"/>
    </location>
</feature>
<evidence type="ECO:0000313" key="2">
    <source>
        <dbReference type="EMBL" id="EQD29475.1"/>
    </source>
</evidence>
<sequence length="118" mass="12826">TSVDGASRDLSGEHNYIMHFPAGGLPPNNAFWSLTMGDAGNRFVANPIDRYSVSDRSGLVSNADGSVDIYIQTIAPTDRESNWLPAPSGKFNLWLRVYMPGATILDGKYNVPPVVEVK</sequence>
<dbReference type="Pfam" id="PF06742">
    <property type="entry name" value="DUF1214"/>
    <property type="match status" value="1"/>
</dbReference>
<accession>T0ZI21</accession>
<reference evidence="2" key="1">
    <citation type="submission" date="2013-08" db="EMBL/GenBank/DDBJ databases">
        <authorList>
            <person name="Mendez C."/>
            <person name="Richter M."/>
            <person name="Ferrer M."/>
            <person name="Sanchez J."/>
        </authorList>
    </citation>
    <scope>NUCLEOTIDE SEQUENCE</scope>
</reference>
<feature type="non-terminal residue" evidence="2">
    <location>
        <position position="1"/>
    </location>
</feature>
<evidence type="ECO:0000259" key="1">
    <source>
        <dbReference type="Pfam" id="PF06742"/>
    </source>
</evidence>
<dbReference type="Gene3D" id="2.60.120.600">
    <property type="entry name" value="Domain of unknown function DUF1214, C-terminal domain"/>
    <property type="match status" value="1"/>
</dbReference>
<reference evidence="2" key="2">
    <citation type="journal article" date="2014" name="ISME J.">
        <title>Microbial stratification in low pH oxic and suboxic macroscopic growths along an acid mine drainage.</title>
        <authorList>
            <person name="Mendez-Garcia C."/>
            <person name="Mesa V."/>
            <person name="Sprenger R.R."/>
            <person name="Richter M."/>
            <person name="Diez M.S."/>
            <person name="Solano J."/>
            <person name="Bargiela R."/>
            <person name="Golyshina O.V."/>
            <person name="Manteca A."/>
            <person name="Ramos J.L."/>
            <person name="Gallego J.R."/>
            <person name="Llorente I."/>
            <person name="Martins Dos Santos V.A."/>
            <person name="Jensen O.N."/>
            <person name="Pelaez A.I."/>
            <person name="Sanchez J."/>
            <person name="Ferrer M."/>
        </authorList>
    </citation>
    <scope>NUCLEOTIDE SEQUENCE</scope>
</reference>
<name>T0ZI21_9ZZZZ</name>
<gene>
    <name evidence="2" type="ORF">B1A_20691</name>
</gene>
<dbReference type="AlphaFoldDB" id="T0ZI21"/>